<dbReference type="InterPro" id="IPR050469">
    <property type="entry name" value="Diguanylate_Cyclase"/>
</dbReference>
<proteinExistence type="predicted"/>
<dbReference type="InterPro" id="IPR043128">
    <property type="entry name" value="Rev_trsase/Diguanyl_cyclase"/>
</dbReference>
<dbReference type="InterPro" id="IPR000160">
    <property type="entry name" value="GGDEF_dom"/>
</dbReference>
<feature type="domain" description="GGDEF" evidence="4">
    <location>
        <begin position="120"/>
        <end position="244"/>
    </location>
</feature>
<protein>
    <recommendedName>
        <fullName evidence="1">diguanylate cyclase</fullName>
        <ecNumber evidence="1">2.7.7.65</ecNumber>
    </recommendedName>
</protein>
<dbReference type="PROSITE" id="PS50887">
    <property type="entry name" value="GGDEF"/>
    <property type="match status" value="1"/>
</dbReference>
<dbReference type="GO" id="GO:0052621">
    <property type="term" value="F:diguanylate cyclase activity"/>
    <property type="evidence" value="ECO:0007669"/>
    <property type="project" value="UniProtKB-EC"/>
</dbReference>
<dbReference type="Proteomes" id="UP000324996">
    <property type="component" value="Unassembled WGS sequence"/>
</dbReference>
<evidence type="ECO:0000256" key="2">
    <source>
        <dbReference type="ARBA" id="ARBA00034247"/>
    </source>
</evidence>
<dbReference type="InterPro" id="IPR029787">
    <property type="entry name" value="Nucleotide_cyclase"/>
</dbReference>
<evidence type="ECO:0000256" key="1">
    <source>
        <dbReference type="ARBA" id="ARBA00012528"/>
    </source>
</evidence>
<dbReference type="CDD" id="cd01949">
    <property type="entry name" value="GGDEF"/>
    <property type="match status" value="1"/>
</dbReference>
<dbReference type="SMART" id="SM00267">
    <property type="entry name" value="GGDEF"/>
    <property type="match status" value="1"/>
</dbReference>
<keyword evidence="6" id="KW-1185">Reference proteome</keyword>
<name>A0A5A7ND12_9PROT</name>
<dbReference type="EMBL" id="BKCN01000027">
    <property type="protein sequence ID" value="GER05515.1"/>
    <property type="molecule type" value="Genomic_DNA"/>
</dbReference>
<organism evidence="5 6">
    <name type="scientific">Iodidimonas nitroreducens</name>
    <dbReference type="NCBI Taxonomy" id="1236968"/>
    <lineage>
        <taxon>Bacteria</taxon>
        <taxon>Pseudomonadati</taxon>
        <taxon>Pseudomonadota</taxon>
        <taxon>Alphaproteobacteria</taxon>
        <taxon>Iodidimonadales</taxon>
        <taxon>Iodidimonadaceae</taxon>
        <taxon>Iodidimonas</taxon>
    </lineage>
</organism>
<dbReference type="Pfam" id="PF00990">
    <property type="entry name" value="GGDEF"/>
    <property type="match status" value="1"/>
</dbReference>
<dbReference type="Gene3D" id="3.30.70.270">
    <property type="match status" value="1"/>
</dbReference>
<dbReference type="AlphaFoldDB" id="A0A5A7ND12"/>
<dbReference type="EC" id="2.7.7.65" evidence="1"/>
<comment type="catalytic activity">
    <reaction evidence="2">
        <text>2 GTP = 3',3'-c-di-GMP + 2 diphosphate</text>
        <dbReference type="Rhea" id="RHEA:24898"/>
        <dbReference type="ChEBI" id="CHEBI:33019"/>
        <dbReference type="ChEBI" id="CHEBI:37565"/>
        <dbReference type="ChEBI" id="CHEBI:58805"/>
        <dbReference type="EC" id="2.7.7.65"/>
    </reaction>
</comment>
<evidence type="ECO:0000313" key="5">
    <source>
        <dbReference type="EMBL" id="GER05515.1"/>
    </source>
</evidence>
<dbReference type="NCBIfam" id="TIGR00254">
    <property type="entry name" value="GGDEF"/>
    <property type="match status" value="1"/>
</dbReference>
<evidence type="ECO:0000256" key="3">
    <source>
        <dbReference type="SAM" id="MobiDB-lite"/>
    </source>
</evidence>
<feature type="region of interest" description="Disordered" evidence="3">
    <location>
        <begin position="37"/>
        <end position="56"/>
    </location>
</feature>
<accession>A0A5A7ND12</accession>
<gene>
    <name evidence="5" type="ORF">JCM17846_31970</name>
</gene>
<sequence length="244" mass="26854">MSQALFADTAFETQPMPLPQALSLRAKDPIRSARKRLMATEKASKAAPSESHQEGAPDIGLISDFLSYAAAAEQTIAEQQARIAQLLTLSLTDEMTGLANRRGFEDAMGRALSRAHRYEEEGVLGLFDLDGFKETNDRFGHQAGDEILKIVGQTLANSVRSIDCAARLGGDEFAVILMPCKHHGGREALHRLQETIARKSVFYQGQNLQVKASLGISAIKKSTDLHSLLFEADRAMYQNKRARR</sequence>
<dbReference type="PANTHER" id="PTHR45138:SF9">
    <property type="entry name" value="DIGUANYLATE CYCLASE DGCM-RELATED"/>
    <property type="match status" value="1"/>
</dbReference>
<dbReference type="SUPFAM" id="SSF55073">
    <property type="entry name" value="Nucleotide cyclase"/>
    <property type="match status" value="1"/>
</dbReference>
<reference evidence="5 6" key="1">
    <citation type="submission" date="2019-09" db="EMBL/GenBank/DDBJ databases">
        <title>NBRP : Genome information of microbial organism related human and environment.</title>
        <authorList>
            <person name="Hattori M."/>
            <person name="Oshima K."/>
            <person name="Inaba H."/>
            <person name="Suda W."/>
            <person name="Sakamoto M."/>
            <person name="Iino T."/>
            <person name="Kitahara M."/>
            <person name="Oshida Y."/>
            <person name="Iida T."/>
            <person name="Kudo T."/>
            <person name="Itoh T."/>
            <person name="Ohkuma M."/>
        </authorList>
    </citation>
    <scope>NUCLEOTIDE SEQUENCE [LARGE SCALE GENOMIC DNA]</scope>
    <source>
        <strain evidence="5 6">Q-1</strain>
    </source>
</reference>
<comment type="caution">
    <text evidence="5">The sequence shown here is derived from an EMBL/GenBank/DDBJ whole genome shotgun (WGS) entry which is preliminary data.</text>
</comment>
<dbReference type="FunFam" id="3.30.70.270:FF:000001">
    <property type="entry name" value="Diguanylate cyclase domain protein"/>
    <property type="match status" value="1"/>
</dbReference>
<dbReference type="PANTHER" id="PTHR45138">
    <property type="entry name" value="REGULATORY COMPONENTS OF SENSORY TRANSDUCTION SYSTEM"/>
    <property type="match status" value="1"/>
</dbReference>
<evidence type="ECO:0000259" key="4">
    <source>
        <dbReference type="PROSITE" id="PS50887"/>
    </source>
</evidence>
<dbReference type="RefSeq" id="WP_081837086.1">
    <property type="nucleotide sequence ID" value="NZ_BKCN01000027.1"/>
</dbReference>
<evidence type="ECO:0000313" key="6">
    <source>
        <dbReference type="Proteomes" id="UP000324996"/>
    </source>
</evidence>